<evidence type="ECO:0000313" key="3">
    <source>
        <dbReference type="Proteomes" id="UP000812440"/>
    </source>
</evidence>
<dbReference type="AlphaFoldDB" id="A0A8T2IFZ5"/>
<evidence type="ECO:0000313" key="2">
    <source>
        <dbReference type="EMBL" id="KAG8429511.1"/>
    </source>
</evidence>
<dbReference type="Gene3D" id="3.40.220.10">
    <property type="entry name" value="Leucine Aminopeptidase, subunit E, domain 1"/>
    <property type="match status" value="1"/>
</dbReference>
<gene>
    <name evidence="2" type="ORF">GDO86_019988</name>
</gene>
<dbReference type="PANTHER" id="PTHR11106:SF72">
    <property type="entry name" value="GANGLIOSIDE-INDUCED DIFFERENTIATION-ASSOCIATED PROTEIN 2"/>
    <property type="match status" value="1"/>
</dbReference>
<comment type="caution">
    <text evidence="2">The sequence shown here is derived from an EMBL/GenBank/DDBJ whole genome shotgun (WGS) entry which is preliminary data.</text>
</comment>
<reference evidence="2" key="1">
    <citation type="thesis" date="2020" institute="ProQuest LLC" country="789 East Eisenhower Parkway, Ann Arbor, MI, USA">
        <title>Comparative Genomics and Chromosome Evolution.</title>
        <authorList>
            <person name="Mudd A.B."/>
        </authorList>
    </citation>
    <scope>NUCLEOTIDE SEQUENCE</scope>
    <source>
        <strain evidence="2">Female2</strain>
        <tissue evidence="2">Blood</tissue>
    </source>
</reference>
<feature type="non-terminal residue" evidence="2">
    <location>
        <position position="338"/>
    </location>
</feature>
<feature type="domain" description="Macro" evidence="1">
    <location>
        <begin position="39"/>
        <end position="219"/>
    </location>
</feature>
<dbReference type="InterPro" id="IPR035793">
    <property type="entry name" value="Macro_GDAP2"/>
</dbReference>
<protein>
    <recommendedName>
        <fullName evidence="1">Macro domain-containing protein</fullName>
    </recommendedName>
</protein>
<dbReference type="EMBL" id="JAACNH010006188">
    <property type="protein sequence ID" value="KAG8429511.1"/>
    <property type="molecule type" value="Genomic_DNA"/>
</dbReference>
<dbReference type="InterPro" id="IPR043472">
    <property type="entry name" value="Macro_dom-like"/>
</dbReference>
<proteinExistence type="predicted"/>
<dbReference type="OrthoDB" id="365077at2759"/>
<evidence type="ECO:0000259" key="1">
    <source>
        <dbReference type="PROSITE" id="PS51154"/>
    </source>
</evidence>
<dbReference type="CDD" id="cd02905">
    <property type="entry name" value="Macro_GDAP2-like"/>
    <property type="match status" value="1"/>
</dbReference>
<dbReference type="InterPro" id="IPR002589">
    <property type="entry name" value="Macro_dom"/>
</dbReference>
<dbReference type="Proteomes" id="UP000812440">
    <property type="component" value="Unassembled WGS sequence"/>
</dbReference>
<dbReference type="SMART" id="SM00506">
    <property type="entry name" value="A1pp"/>
    <property type="match status" value="1"/>
</dbReference>
<organism evidence="2 3">
    <name type="scientific">Hymenochirus boettgeri</name>
    <name type="common">Congo dwarf clawed frog</name>
    <dbReference type="NCBI Taxonomy" id="247094"/>
    <lineage>
        <taxon>Eukaryota</taxon>
        <taxon>Metazoa</taxon>
        <taxon>Chordata</taxon>
        <taxon>Craniata</taxon>
        <taxon>Vertebrata</taxon>
        <taxon>Euteleostomi</taxon>
        <taxon>Amphibia</taxon>
        <taxon>Batrachia</taxon>
        <taxon>Anura</taxon>
        <taxon>Pipoidea</taxon>
        <taxon>Pipidae</taxon>
        <taxon>Pipinae</taxon>
        <taxon>Hymenochirus</taxon>
    </lineage>
</organism>
<name>A0A8T2IFZ5_9PIPI</name>
<dbReference type="PANTHER" id="PTHR11106">
    <property type="entry name" value="GANGLIOSIDE INDUCED DIFFERENTIATION ASSOCIATED PROTEIN 2-RELATED"/>
    <property type="match status" value="1"/>
</dbReference>
<dbReference type="Pfam" id="PF01661">
    <property type="entry name" value="Macro"/>
    <property type="match status" value="1"/>
</dbReference>
<accession>A0A8T2IFZ5</accession>
<dbReference type="SUPFAM" id="SSF52949">
    <property type="entry name" value="Macro domain-like"/>
    <property type="match status" value="1"/>
</dbReference>
<keyword evidence="3" id="KW-1185">Reference proteome</keyword>
<dbReference type="PROSITE" id="PS51154">
    <property type="entry name" value="MACRO"/>
    <property type="match status" value="1"/>
</dbReference>
<sequence length="338" mass="37856">MDPLGARSCFVDVETLPSWTDVKDGEDVADHSGQERGIRSPFPYRKDINGKVILWRGDVALLNCTTLVNTSNETLSDKNPVSDSICRYAGPELPEEMQKLKGCRTGEAKLTKGFNLAARYIIHTVGPKYKTKYRTAAESSLYSCYRNVLQLAMEEGMSSVGFCVISTQKRCYPLEDATHIALRTVRRFLETHGSALDKVVFAVTEQEEGTYKRLLPLYFPRSIEEERCSVSLLPSDIGNADGEPVVPERQIRISEKPGIQENDSEEEGLEKDLSLIGSHAFARMEGDIDKQRKLALQGQMSGVALQKQHQRNYNRWLSRARTEDLSDVAALKALYQSG</sequence>